<evidence type="ECO:0000256" key="5">
    <source>
        <dbReference type="PIRSR" id="PIRSR000097-1"/>
    </source>
</evidence>
<evidence type="ECO:0000259" key="8">
    <source>
        <dbReference type="Pfam" id="PF00248"/>
    </source>
</evidence>
<dbReference type="GO" id="GO:0051596">
    <property type="term" value="P:methylglyoxal catabolic process"/>
    <property type="evidence" value="ECO:0007669"/>
    <property type="project" value="TreeGrafter"/>
</dbReference>
<evidence type="ECO:0000313" key="10">
    <source>
        <dbReference type="Proteomes" id="UP000318801"/>
    </source>
</evidence>
<organism evidence="9 10">
    <name type="scientific">Martelella alba</name>
    <dbReference type="NCBI Taxonomy" id="2590451"/>
    <lineage>
        <taxon>Bacteria</taxon>
        <taxon>Pseudomonadati</taxon>
        <taxon>Pseudomonadota</taxon>
        <taxon>Alphaproteobacteria</taxon>
        <taxon>Hyphomicrobiales</taxon>
        <taxon>Aurantimonadaceae</taxon>
        <taxon>Martelella</taxon>
    </lineage>
</organism>
<gene>
    <name evidence="9" type="ORF">FJU08_10555</name>
</gene>
<dbReference type="Gene3D" id="3.20.20.100">
    <property type="entry name" value="NADP-dependent oxidoreductase domain"/>
    <property type="match status" value="1"/>
</dbReference>
<feature type="site" description="Lowers pKa of active site Tyr" evidence="7">
    <location>
        <position position="71"/>
    </location>
</feature>
<dbReference type="EMBL" id="VHLG01000004">
    <property type="protein sequence ID" value="TPW31084.1"/>
    <property type="molecule type" value="Genomic_DNA"/>
</dbReference>
<comment type="catalytic activity">
    <reaction evidence="4">
        <text>hydroxyacetone + NADP(+) = methylglyoxal + NADPH + H(+)</text>
        <dbReference type="Rhea" id="RHEA:27986"/>
        <dbReference type="ChEBI" id="CHEBI:15378"/>
        <dbReference type="ChEBI" id="CHEBI:17158"/>
        <dbReference type="ChEBI" id="CHEBI:27957"/>
        <dbReference type="ChEBI" id="CHEBI:57783"/>
        <dbReference type="ChEBI" id="CHEBI:58349"/>
    </reaction>
</comment>
<evidence type="ECO:0000256" key="2">
    <source>
        <dbReference type="ARBA" id="ARBA00022857"/>
    </source>
</evidence>
<comment type="caution">
    <text evidence="9">The sequence shown here is derived from an EMBL/GenBank/DDBJ whole genome shotgun (WGS) entry which is preliminary data.</text>
</comment>
<dbReference type="PANTHER" id="PTHR43827:SF3">
    <property type="entry name" value="NADP-DEPENDENT OXIDOREDUCTASE DOMAIN-CONTAINING PROTEIN"/>
    <property type="match status" value="1"/>
</dbReference>
<protein>
    <submittedName>
        <fullName evidence="9">Aldo/keto reductase</fullName>
    </submittedName>
</protein>
<dbReference type="InterPro" id="IPR020471">
    <property type="entry name" value="AKR"/>
</dbReference>
<evidence type="ECO:0000256" key="1">
    <source>
        <dbReference type="ARBA" id="ARBA00007905"/>
    </source>
</evidence>
<dbReference type="FunFam" id="3.20.20.100:FF:000002">
    <property type="entry name" value="2,5-diketo-D-gluconic acid reductase A"/>
    <property type="match status" value="1"/>
</dbReference>
<dbReference type="InterPro" id="IPR018170">
    <property type="entry name" value="Aldo/ket_reductase_CS"/>
</dbReference>
<feature type="binding site" evidence="6">
    <location>
        <position position="104"/>
    </location>
    <ligand>
        <name>substrate</name>
    </ligand>
</feature>
<keyword evidence="10" id="KW-1185">Reference proteome</keyword>
<dbReference type="PIRSF" id="PIRSF000097">
    <property type="entry name" value="AKR"/>
    <property type="match status" value="1"/>
</dbReference>
<name>A0A506UDQ8_9HYPH</name>
<dbReference type="RefSeq" id="WP_141148956.1">
    <property type="nucleotide sequence ID" value="NZ_VHLG01000004.1"/>
</dbReference>
<dbReference type="GO" id="GO:1990002">
    <property type="term" value="F:methylglyoxal reductase (NADPH) (acetol producing) activity"/>
    <property type="evidence" value="ECO:0007669"/>
    <property type="project" value="TreeGrafter"/>
</dbReference>
<dbReference type="Proteomes" id="UP000318801">
    <property type="component" value="Unassembled WGS sequence"/>
</dbReference>
<dbReference type="InterPro" id="IPR036812">
    <property type="entry name" value="NAD(P)_OxRdtase_dom_sf"/>
</dbReference>
<evidence type="ECO:0000256" key="4">
    <source>
        <dbReference type="ARBA" id="ARBA00049445"/>
    </source>
</evidence>
<proteinExistence type="inferred from homology"/>
<dbReference type="PROSITE" id="PS00062">
    <property type="entry name" value="ALDOKETO_REDUCTASE_2"/>
    <property type="match status" value="1"/>
</dbReference>
<dbReference type="PROSITE" id="PS00798">
    <property type="entry name" value="ALDOKETO_REDUCTASE_1"/>
    <property type="match status" value="1"/>
</dbReference>
<evidence type="ECO:0000256" key="3">
    <source>
        <dbReference type="ARBA" id="ARBA00023002"/>
    </source>
</evidence>
<dbReference type="SUPFAM" id="SSF51430">
    <property type="entry name" value="NAD(P)-linked oxidoreductase"/>
    <property type="match status" value="1"/>
</dbReference>
<dbReference type="Pfam" id="PF00248">
    <property type="entry name" value="Aldo_ket_red"/>
    <property type="match status" value="1"/>
</dbReference>
<evidence type="ECO:0000256" key="7">
    <source>
        <dbReference type="PIRSR" id="PIRSR000097-3"/>
    </source>
</evidence>
<accession>A0A506UDQ8</accession>
<comment type="similarity">
    <text evidence="1">Belongs to the aldo/keto reductase family.</text>
</comment>
<keyword evidence="2" id="KW-0521">NADP</keyword>
<evidence type="ECO:0000313" key="9">
    <source>
        <dbReference type="EMBL" id="TPW31084.1"/>
    </source>
</evidence>
<dbReference type="InterPro" id="IPR023210">
    <property type="entry name" value="NADP_OxRdtase_dom"/>
</dbReference>
<dbReference type="OrthoDB" id="9804790at2"/>
<feature type="active site" description="Proton donor" evidence="5">
    <location>
        <position position="46"/>
    </location>
</feature>
<reference evidence="9 10" key="1">
    <citation type="submission" date="2019-06" db="EMBL/GenBank/DDBJ databases">
        <authorList>
            <person name="Li M."/>
        </authorList>
    </citation>
    <scope>NUCLEOTIDE SEQUENCE [LARGE SCALE GENOMIC DNA]</scope>
    <source>
        <strain evidence="9 10">BGMRC2036</strain>
    </source>
</reference>
<dbReference type="AlphaFoldDB" id="A0A506UDQ8"/>
<dbReference type="PRINTS" id="PR00069">
    <property type="entry name" value="ALDKETRDTASE"/>
</dbReference>
<feature type="domain" description="NADP-dependent oxidoreductase" evidence="8">
    <location>
        <begin position="13"/>
        <end position="257"/>
    </location>
</feature>
<evidence type="ECO:0000256" key="6">
    <source>
        <dbReference type="PIRSR" id="PIRSR000097-2"/>
    </source>
</evidence>
<keyword evidence="3" id="KW-0560">Oxidoreductase</keyword>
<dbReference type="PANTHER" id="PTHR43827">
    <property type="entry name" value="2,5-DIKETO-D-GLUCONIC ACID REDUCTASE"/>
    <property type="match status" value="1"/>
</dbReference>
<sequence>MSEIAMINGIPQLGFGTWKRKGDEGYQALIAALEAGYRHVDTAQIYENEAEVGQALGDFGLPREEMFITTKVWPDHYGAGKMMPSVHESLEKLKVDHVDLLLLHWPSKHGEVPLETYVSQLAEVYDAGLAKRIGVSNFTKALIAETETLLGDRKIATNQVECHVFMNNRPIADFCAERNIPITAYSPLAQGRVKDDPVLNEIAKAHGVSAGAVALAYLLHLGIIAIPTSSNRSRAAENLAAADISLSAAEMERLKGLDSGARIVSPEWGPTFD</sequence>